<reference evidence="3 4" key="1">
    <citation type="submission" date="2018-05" db="EMBL/GenBank/DDBJ databases">
        <title>Rhodobacteraceae gen. nov., sp. nov. isolated from sea water.</title>
        <authorList>
            <person name="Ren Y."/>
        </authorList>
    </citation>
    <scope>NUCLEOTIDE SEQUENCE [LARGE SCALE GENOMIC DNA]</scope>
    <source>
        <strain evidence="3 4">TG-679</strain>
    </source>
</reference>
<feature type="signal peptide" evidence="1">
    <location>
        <begin position="1"/>
        <end position="20"/>
    </location>
</feature>
<dbReference type="InterPro" id="IPR006946">
    <property type="entry name" value="DGR2-like_dom"/>
</dbReference>
<dbReference type="NCBIfam" id="TIGR03370">
    <property type="entry name" value="VPLPA-CTERM"/>
    <property type="match status" value="1"/>
</dbReference>
<dbReference type="SUPFAM" id="SSF49785">
    <property type="entry name" value="Galactose-binding domain-like"/>
    <property type="match status" value="1"/>
</dbReference>
<keyword evidence="4" id="KW-1185">Reference proteome</keyword>
<feature type="chain" id="PRO_5016079675" evidence="1">
    <location>
        <begin position="21"/>
        <end position="207"/>
    </location>
</feature>
<evidence type="ECO:0000313" key="4">
    <source>
        <dbReference type="Proteomes" id="UP000245680"/>
    </source>
</evidence>
<dbReference type="InterPro" id="IPR022472">
    <property type="entry name" value="VPLPA-CTERM"/>
</dbReference>
<comment type="caution">
    <text evidence="3">The sequence shown here is derived from an EMBL/GenBank/DDBJ whole genome shotgun (WGS) entry which is preliminary data.</text>
</comment>
<accession>A0A2V2LDB3</accession>
<keyword evidence="1" id="KW-0732">Signal</keyword>
<sequence>MKSILSCALVLCVAAASAQGASVVNGSFEQDAALPVGGFANLGNGSTAITGWTVGGSSVDWIGTYWQNADGNRSLDLSGGGAGAISQVLTGLSVGTTYALSFALSGNPTSGNRVKSLSVSVGNEAGGYTYDVTGNTLGNMNWVTETFNFTADATSETLTFTSNEPNAYGPALDDVRLSAVDAPVPLPAAVWLLGGAIGGLGMLRRRG</sequence>
<feature type="domain" description="DUF642" evidence="2">
    <location>
        <begin position="23"/>
        <end position="177"/>
    </location>
</feature>
<dbReference type="EMBL" id="QGKU01000048">
    <property type="protein sequence ID" value="PWR01781.1"/>
    <property type="molecule type" value="Genomic_DNA"/>
</dbReference>
<dbReference type="InterPro" id="IPR008979">
    <property type="entry name" value="Galactose-bd-like_sf"/>
</dbReference>
<name>A0A2V2LDB3_9RHOB</name>
<dbReference type="AlphaFoldDB" id="A0A2V2LDB3"/>
<dbReference type="Proteomes" id="UP000245680">
    <property type="component" value="Unassembled WGS sequence"/>
</dbReference>
<dbReference type="RefSeq" id="WP_109812821.1">
    <property type="nucleotide sequence ID" value="NZ_QGKU01000048.1"/>
</dbReference>
<dbReference type="OrthoDB" id="7874461at2"/>
<organism evidence="3 4">
    <name type="scientific">Meridianimarinicoccus roseus</name>
    <dbReference type="NCBI Taxonomy" id="2072018"/>
    <lineage>
        <taxon>Bacteria</taxon>
        <taxon>Pseudomonadati</taxon>
        <taxon>Pseudomonadota</taxon>
        <taxon>Alphaproteobacteria</taxon>
        <taxon>Rhodobacterales</taxon>
        <taxon>Paracoccaceae</taxon>
        <taxon>Meridianimarinicoccus</taxon>
    </lineage>
</organism>
<evidence type="ECO:0000256" key="1">
    <source>
        <dbReference type="SAM" id="SignalP"/>
    </source>
</evidence>
<dbReference type="NCBIfam" id="TIGR04362">
    <property type="entry name" value="choice_anch_C"/>
    <property type="match status" value="1"/>
</dbReference>
<evidence type="ECO:0000313" key="3">
    <source>
        <dbReference type="EMBL" id="PWR01781.1"/>
    </source>
</evidence>
<dbReference type="InterPro" id="IPR027576">
    <property type="entry name" value="Choice_anch_C_dom"/>
</dbReference>
<evidence type="ECO:0000259" key="2">
    <source>
        <dbReference type="Pfam" id="PF04862"/>
    </source>
</evidence>
<gene>
    <name evidence="3" type="ORF">DKT77_16395</name>
</gene>
<proteinExistence type="predicted"/>
<dbReference type="Pfam" id="PF04862">
    <property type="entry name" value="DUF642"/>
    <property type="match status" value="1"/>
</dbReference>
<dbReference type="Gene3D" id="2.60.120.260">
    <property type="entry name" value="Galactose-binding domain-like"/>
    <property type="match status" value="1"/>
</dbReference>
<protein>
    <submittedName>
        <fullName evidence="3">PEP-CTERM sorting domain-containing protein</fullName>
    </submittedName>
</protein>